<evidence type="ECO:0000313" key="2">
    <source>
        <dbReference type="Proteomes" id="UP000262379"/>
    </source>
</evidence>
<reference evidence="2" key="1">
    <citation type="submission" date="2018-08" db="EMBL/GenBank/DDBJ databases">
        <authorList>
            <person name="Im W.T."/>
        </authorList>
    </citation>
    <scope>NUCLEOTIDE SEQUENCE [LARGE SCALE GENOMIC DNA]</scope>
    <source>
        <strain evidence="2">LA-28</strain>
    </source>
</reference>
<gene>
    <name evidence="1" type="ORF">DY251_02545</name>
</gene>
<proteinExistence type="predicted"/>
<dbReference type="AlphaFoldDB" id="A0A371XK83"/>
<dbReference type="EMBL" id="QURN01000001">
    <property type="protein sequence ID" value="RFC69621.1"/>
    <property type="molecule type" value="Genomic_DNA"/>
</dbReference>
<keyword evidence="2" id="KW-1185">Reference proteome</keyword>
<sequence length="143" mass="16507">MTSDPVKRAARLSAATRRLKAAIDAPLVDHPAMSRFERLQDLRVAIAEADHAYREALKEDYSLRPIAFFEADVLASVRLRELRRWWLHTATSDEAIVEVRHRHAEYVDIIAHYTGPPENLVKWRVLRDHCAEIIQAWDEGRTG</sequence>
<evidence type="ECO:0000313" key="1">
    <source>
        <dbReference type="EMBL" id="RFC69621.1"/>
    </source>
</evidence>
<dbReference type="Proteomes" id="UP000262379">
    <property type="component" value="Unassembled WGS sequence"/>
</dbReference>
<name>A0A371XK83_9HYPH</name>
<dbReference type="RefSeq" id="WP_116622243.1">
    <property type="nucleotide sequence ID" value="NZ_QURN01000001.1"/>
</dbReference>
<organism evidence="1 2">
    <name type="scientific">Mesorhizobium denitrificans</name>
    <dbReference type="NCBI Taxonomy" id="2294114"/>
    <lineage>
        <taxon>Bacteria</taxon>
        <taxon>Pseudomonadati</taxon>
        <taxon>Pseudomonadota</taxon>
        <taxon>Alphaproteobacteria</taxon>
        <taxon>Hyphomicrobiales</taxon>
        <taxon>Phyllobacteriaceae</taxon>
        <taxon>Mesorhizobium</taxon>
    </lineage>
</organism>
<protein>
    <submittedName>
        <fullName evidence="1">Uncharacterized protein</fullName>
    </submittedName>
</protein>
<accession>A0A371XK83</accession>
<comment type="caution">
    <text evidence="1">The sequence shown here is derived from an EMBL/GenBank/DDBJ whole genome shotgun (WGS) entry which is preliminary data.</text>
</comment>